<dbReference type="InterPro" id="IPR000086">
    <property type="entry name" value="NUDIX_hydrolase_dom"/>
</dbReference>
<proteinExistence type="predicted"/>
<protein>
    <submittedName>
        <fullName evidence="5">NUDIX hydrolase</fullName>
    </submittedName>
</protein>
<keyword evidence="6" id="KW-1185">Reference proteome</keyword>
<dbReference type="PANTHER" id="PTHR43046:SF14">
    <property type="entry name" value="MUTT_NUDIX FAMILY PROTEIN"/>
    <property type="match status" value="1"/>
</dbReference>
<feature type="compositionally biased region" description="Pro residues" evidence="3">
    <location>
        <begin position="136"/>
        <end position="155"/>
    </location>
</feature>
<evidence type="ECO:0000256" key="1">
    <source>
        <dbReference type="ARBA" id="ARBA00001946"/>
    </source>
</evidence>
<feature type="domain" description="Nudix hydrolase" evidence="4">
    <location>
        <begin position="3"/>
        <end position="138"/>
    </location>
</feature>
<evidence type="ECO:0000313" key="5">
    <source>
        <dbReference type="EMBL" id="KXK63234.1"/>
    </source>
</evidence>
<feature type="domain" description="Nudix hydrolase" evidence="4">
    <location>
        <begin position="201"/>
        <end position="343"/>
    </location>
</feature>
<evidence type="ECO:0000313" key="6">
    <source>
        <dbReference type="Proteomes" id="UP000070620"/>
    </source>
</evidence>
<comment type="cofactor">
    <cofactor evidence="1">
        <name>Mg(2+)</name>
        <dbReference type="ChEBI" id="CHEBI:18420"/>
    </cofactor>
</comment>
<feature type="compositionally biased region" description="Low complexity" evidence="3">
    <location>
        <begin position="156"/>
        <end position="182"/>
    </location>
</feature>
<dbReference type="InterPro" id="IPR020084">
    <property type="entry name" value="NUDIX_hydrolase_CS"/>
</dbReference>
<dbReference type="CDD" id="cd02883">
    <property type="entry name" value="NUDIX_Hydrolase"/>
    <property type="match status" value="2"/>
</dbReference>
<dbReference type="InterPro" id="IPR015797">
    <property type="entry name" value="NUDIX_hydrolase-like_dom_sf"/>
</dbReference>
<dbReference type="PANTHER" id="PTHR43046">
    <property type="entry name" value="GDP-MANNOSE MANNOSYL HYDROLASE"/>
    <property type="match status" value="1"/>
</dbReference>
<dbReference type="AlphaFoldDB" id="A0A136PY86"/>
<dbReference type="PROSITE" id="PS00893">
    <property type="entry name" value="NUDIX_BOX"/>
    <property type="match status" value="1"/>
</dbReference>
<dbReference type="EMBL" id="LRQV01000007">
    <property type="protein sequence ID" value="KXK63234.1"/>
    <property type="molecule type" value="Genomic_DNA"/>
</dbReference>
<gene>
    <name evidence="5" type="ORF">AWW66_03785</name>
</gene>
<comment type="caution">
    <text evidence="5">The sequence shown here is derived from an EMBL/GenBank/DDBJ whole genome shotgun (WGS) entry which is preliminary data.</text>
</comment>
<evidence type="ECO:0000256" key="3">
    <source>
        <dbReference type="SAM" id="MobiDB-lite"/>
    </source>
</evidence>
<organism evidence="5 6">
    <name type="scientific">Micromonospora rosaria</name>
    <dbReference type="NCBI Taxonomy" id="47874"/>
    <lineage>
        <taxon>Bacteria</taxon>
        <taxon>Bacillati</taxon>
        <taxon>Actinomycetota</taxon>
        <taxon>Actinomycetes</taxon>
        <taxon>Micromonosporales</taxon>
        <taxon>Micromonosporaceae</taxon>
        <taxon>Micromonospora</taxon>
    </lineage>
</organism>
<feature type="region of interest" description="Disordered" evidence="3">
    <location>
        <begin position="133"/>
        <end position="198"/>
    </location>
</feature>
<name>A0A136PY86_9ACTN</name>
<accession>A0A136PY86</accession>
<dbReference type="GO" id="GO:0016787">
    <property type="term" value="F:hydrolase activity"/>
    <property type="evidence" value="ECO:0007669"/>
    <property type="project" value="UniProtKB-KW"/>
</dbReference>
<reference evidence="5 6" key="1">
    <citation type="submission" date="2016-01" db="EMBL/GenBank/DDBJ databases">
        <title>Whole genome sequence and analysis of Micromonospora rosaria DSM 803, which can produce antibacterial substance rosamicin.</title>
        <authorList>
            <person name="Yang H."/>
            <person name="He X."/>
            <person name="Zhu D."/>
        </authorList>
    </citation>
    <scope>NUCLEOTIDE SEQUENCE [LARGE SCALE GENOMIC DNA]</scope>
    <source>
        <strain evidence="5 6">DSM 803</strain>
    </source>
</reference>
<dbReference type="Proteomes" id="UP000070620">
    <property type="component" value="Unassembled WGS sequence"/>
</dbReference>
<dbReference type="SUPFAM" id="SSF55811">
    <property type="entry name" value="Nudix"/>
    <property type="match status" value="2"/>
</dbReference>
<keyword evidence="2 5" id="KW-0378">Hydrolase</keyword>
<evidence type="ECO:0000259" key="4">
    <source>
        <dbReference type="PROSITE" id="PS51462"/>
    </source>
</evidence>
<sequence>MVVTRRRIGAYGLCRDGDRVLLVRGSARSALPGAWQLPGGGLRHAEHPAHAMARRFAAETGLAVEPTGLRAAVADVSHLAGDTLHTDRLVFDVAVRSGALRAEADGGTDEVAWLSLAEAARLPLTPFTAEALGLPVTPPPATVPAPPAGGPPDAGPAPAATGASPRAAETLPTGAGVTPGVAGVPGGGATPAGGPASADRGQRFAAYGLVTDPAGRLLLTRIAEGYPGGGRWHLPGGGTDPGEQPVAGLLRELVEETGQLGRVVDLLGVDNLHNPAALGPEGRPMDWHNVRVVYRVLVDVATEAVVTEAAGGSTAQAAWFAPDRVAELPLTEVAADMTGRYRA</sequence>
<evidence type="ECO:0000256" key="2">
    <source>
        <dbReference type="ARBA" id="ARBA00022801"/>
    </source>
</evidence>
<dbReference type="Gene3D" id="3.90.79.10">
    <property type="entry name" value="Nucleoside Triphosphate Pyrophosphohydrolase"/>
    <property type="match status" value="2"/>
</dbReference>
<dbReference type="PROSITE" id="PS51462">
    <property type="entry name" value="NUDIX"/>
    <property type="match status" value="2"/>
</dbReference>
<dbReference type="Pfam" id="PF00293">
    <property type="entry name" value="NUDIX"/>
    <property type="match status" value="2"/>
</dbReference>